<proteinExistence type="predicted"/>
<dbReference type="RefSeq" id="WP_168055256.1">
    <property type="nucleotide sequence ID" value="NZ_JAATJR010000012.1"/>
</dbReference>
<sequence>MGSGFQVLTISLDKDSARYLPISQELEKQGIEHRRVEALNGRHVPNFLLKKFKMGRNYANEFPGTFGCFMSHVRAWEIVADSDFEHTLILEDDVVLSPRLAHFDVNATPDSYDIIFVNNRLCAHLREKDSPSQFFPFMEAIRRRPNGLSNPGADGYFLSRSGSRKLLKMLADGPISRHVDAFICMKSINQLALADIRGPKPMALQLKHAGPPAVEGEELVAFCFAPHLVAERIGTKSSRTSIDQELA</sequence>
<feature type="domain" description="Glycosyl transferase family 25" evidence="1">
    <location>
        <begin position="7"/>
        <end position="174"/>
    </location>
</feature>
<gene>
    <name evidence="2" type="ORF">HB662_28040</name>
</gene>
<accession>A0ABX1F8U6</accession>
<dbReference type="CDD" id="cd06532">
    <property type="entry name" value="Glyco_transf_25"/>
    <property type="match status" value="1"/>
</dbReference>
<comment type="caution">
    <text evidence="2">The sequence shown here is derived from an EMBL/GenBank/DDBJ whole genome shotgun (WGS) entry which is preliminary data.</text>
</comment>
<protein>
    <submittedName>
        <fullName evidence="2">Glycosyltransferase family 25 protein</fullName>
    </submittedName>
</protein>
<evidence type="ECO:0000313" key="2">
    <source>
        <dbReference type="EMBL" id="NKE48649.1"/>
    </source>
</evidence>
<evidence type="ECO:0000313" key="3">
    <source>
        <dbReference type="Proteomes" id="UP000765160"/>
    </source>
</evidence>
<dbReference type="InterPro" id="IPR002654">
    <property type="entry name" value="Glyco_trans_25"/>
</dbReference>
<keyword evidence="3" id="KW-1185">Reference proteome</keyword>
<evidence type="ECO:0000259" key="1">
    <source>
        <dbReference type="Pfam" id="PF01755"/>
    </source>
</evidence>
<dbReference type="EMBL" id="JAAVTX010000012">
    <property type="protein sequence ID" value="NKE48649.1"/>
    <property type="molecule type" value="Genomic_DNA"/>
</dbReference>
<reference evidence="2 3" key="1">
    <citation type="submission" date="2020-03" db="EMBL/GenBank/DDBJ databases">
        <title>Roseomonas selenitidurans sp. nov. isolated from soil.</title>
        <authorList>
            <person name="Liu H."/>
        </authorList>
    </citation>
    <scope>NUCLEOTIDE SEQUENCE [LARGE SCALE GENOMIC DNA]</scope>
    <source>
        <strain evidence="2 3">JCM 15073</strain>
    </source>
</reference>
<name>A0ABX1F8U6_9PROT</name>
<organism evidence="2 3">
    <name type="scientific">Falsiroseomonas frigidaquae</name>
    <dbReference type="NCBI Taxonomy" id="487318"/>
    <lineage>
        <taxon>Bacteria</taxon>
        <taxon>Pseudomonadati</taxon>
        <taxon>Pseudomonadota</taxon>
        <taxon>Alphaproteobacteria</taxon>
        <taxon>Acetobacterales</taxon>
        <taxon>Roseomonadaceae</taxon>
        <taxon>Falsiroseomonas</taxon>
    </lineage>
</organism>
<dbReference type="Pfam" id="PF01755">
    <property type="entry name" value="Glyco_transf_25"/>
    <property type="match status" value="1"/>
</dbReference>
<dbReference type="Proteomes" id="UP000765160">
    <property type="component" value="Unassembled WGS sequence"/>
</dbReference>